<dbReference type="Gene3D" id="3.20.80.10">
    <property type="entry name" value="Regulatory factor, effector binding domain"/>
    <property type="match status" value="1"/>
</dbReference>
<proteinExistence type="predicted"/>
<organism evidence="2 3">
    <name type="scientific">Halogranum amylolyticum</name>
    <dbReference type="NCBI Taxonomy" id="660520"/>
    <lineage>
        <taxon>Archaea</taxon>
        <taxon>Methanobacteriati</taxon>
        <taxon>Methanobacteriota</taxon>
        <taxon>Stenosarchaea group</taxon>
        <taxon>Halobacteria</taxon>
        <taxon>Halobacteriales</taxon>
        <taxon>Haloferacaceae</taxon>
    </lineage>
</organism>
<dbReference type="PROSITE" id="PS51257">
    <property type="entry name" value="PROKAR_LIPOPROTEIN"/>
    <property type="match status" value="1"/>
</dbReference>
<reference evidence="3" key="1">
    <citation type="submission" date="2016-10" db="EMBL/GenBank/DDBJ databases">
        <authorList>
            <person name="Varghese N."/>
            <person name="Submissions S."/>
        </authorList>
    </citation>
    <scope>NUCLEOTIDE SEQUENCE [LARGE SCALE GENOMIC DNA]</scope>
    <source>
        <strain evidence="3">CGMCC 1.10121</strain>
    </source>
</reference>
<dbReference type="InterPro" id="IPR006917">
    <property type="entry name" value="SOUL_heme-bd"/>
</dbReference>
<feature type="region of interest" description="Disordered" evidence="1">
    <location>
        <begin position="81"/>
        <end position="132"/>
    </location>
</feature>
<dbReference type="AlphaFoldDB" id="A0A1H8TU50"/>
<dbReference type="Proteomes" id="UP000199126">
    <property type="component" value="Unassembled WGS sequence"/>
</dbReference>
<evidence type="ECO:0000313" key="2">
    <source>
        <dbReference type="EMBL" id="SEO94063.1"/>
    </source>
</evidence>
<evidence type="ECO:0000313" key="3">
    <source>
        <dbReference type="Proteomes" id="UP000199126"/>
    </source>
</evidence>
<dbReference type="PANTHER" id="PTHR11220">
    <property type="entry name" value="HEME-BINDING PROTEIN-RELATED"/>
    <property type="match status" value="1"/>
</dbReference>
<dbReference type="OrthoDB" id="141612at2157"/>
<gene>
    <name evidence="2" type="ORF">SAMN04487948_108101</name>
</gene>
<dbReference type="Pfam" id="PF04832">
    <property type="entry name" value="SOUL"/>
    <property type="match status" value="1"/>
</dbReference>
<dbReference type="InterPro" id="IPR011256">
    <property type="entry name" value="Reg_factor_effector_dom_sf"/>
</dbReference>
<dbReference type="SUPFAM" id="SSF55136">
    <property type="entry name" value="Probable bacterial effector-binding domain"/>
    <property type="match status" value="1"/>
</dbReference>
<keyword evidence="3" id="KW-1185">Reference proteome</keyword>
<protein>
    <submittedName>
        <fullName evidence="2">SOUL heme-binding protein</fullName>
    </submittedName>
</protein>
<sequence length="239" mass="26286">MRHLSKGLLAVGGGALACWIGWGLYVNRTTERVPYESVATVGDVEIRRYPRTVLVETTADSNEEAFRRLFRYISGANESSEDVEMTAPVASDADEASSGESVSMTTPVRTDRAADERESNEDVSMTAPVRTTGDGGDVTMSFYLPADYTPATAPTPTDSRVRLVVQPSQTLAVKAFSWYATDGRVAKQQSALLDTLAEHDVDRRGDPFLLQYNDPFTPPFMRRNEVAVAVRYDEETGDE</sequence>
<dbReference type="PANTHER" id="PTHR11220:SF1">
    <property type="entry name" value="HEME-BINDING PROTEIN 2"/>
    <property type="match status" value="1"/>
</dbReference>
<accession>A0A1H8TU50</accession>
<dbReference type="EMBL" id="FODV01000008">
    <property type="protein sequence ID" value="SEO94063.1"/>
    <property type="molecule type" value="Genomic_DNA"/>
</dbReference>
<name>A0A1H8TU50_9EURY</name>
<dbReference type="RefSeq" id="WP_089825532.1">
    <property type="nucleotide sequence ID" value="NZ_FODV01000008.1"/>
</dbReference>
<evidence type="ECO:0000256" key="1">
    <source>
        <dbReference type="SAM" id="MobiDB-lite"/>
    </source>
</evidence>